<dbReference type="STRING" id="1561003.Ark11_0341"/>
<proteinExistence type="predicted"/>
<gene>
    <name evidence="1" type="ORF">Ark11_0341</name>
</gene>
<evidence type="ECO:0000313" key="2">
    <source>
        <dbReference type="Proteomes" id="UP000198651"/>
    </source>
</evidence>
<evidence type="ECO:0000313" key="1">
    <source>
        <dbReference type="EMBL" id="CUT17195.1"/>
    </source>
</evidence>
<name>A0A0S4M1N7_9BURK</name>
<dbReference type="AlphaFoldDB" id="A0A0S4M1N7"/>
<dbReference type="EMBL" id="LN906597">
    <property type="protein sequence ID" value="CUT17195.1"/>
    <property type="molecule type" value="Genomic_DNA"/>
</dbReference>
<sequence length="48" mass="5618">MYYQLLWLAIVLHAFVNFYNANDVLLTINNYMEHFFFLDSTLGGAVIT</sequence>
<keyword evidence="2" id="KW-1185">Reference proteome</keyword>
<reference evidence="2" key="1">
    <citation type="submission" date="2015-11" db="EMBL/GenBank/DDBJ databases">
        <authorList>
            <person name="Seth-Smith H.M.B."/>
        </authorList>
    </citation>
    <scope>NUCLEOTIDE SEQUENCE [LARGE SCALE GENOMIC DNA]</scope>
    <source>
        <strain evidence="2">2013Ark11</strain>
    </source>
</reference>
<dbReference type="Proteomes" id="UP000198651">
    <property type="component" value="Chromosome I"/>
</dbReference>
<protein>
    <submittedName>
        <fullName evidence="1">Uncharacterized protein</fullName>
    </submittedName>
</protein>
<organism evidence="1 2">
    <name type="scientific">Candidatus Ichthyocystis hellenicum</name>
    <dbReference type="NCBI Taxonomy" id="1561003"/>
    <lineage>
        <taxon>Bacteria</taxon>
        <taxon>Pseudomonadati</taxon>
        <taxon>Pseudomonadota</taxon>
        <taxon>Betaproteobacteria</taxon>
        <taxon>Burkholderiales</taxon>
        <taxon>Candidatus Ichthyocystis</taxon>
    </lineage>
</organism>
<accession>A0A0S4M1N7</accession>